<feature type="chain" id="PRO_5040821116" evidence="1">
    <location>
        <begin position="22"/>
        <end position="422"/>
    </location>
</feature>
<evidence type="ECO:0000256" key="1">
    <source>
        <dbReference type="SAM" id="SignalP"/>
    </source>
</evidence>
<evidence type="ECO:0000313" key="3">
    <source>
        <dbReference type="EMBL" id="GLK50806.1"/>
    </source>
</evidence>
<name>A0A9W6II83_9PROT</name>
<dbReference type="PANTHER" id="PTHR43283">
    <property type="entry name" value="BETA-LACTAMASE-RELATED"/>
    <property type="match status" value="1"/>
</dbReference>
<dbReference type="InterPro" id="IPR012338">
    <property type="entry name" value="Beta-lactam/transpept-like"/>
</dbReference>
<dbReference type="PROSITE" id="PS51257">
    <property type="entry name" value="PROKAR_LIPOPROTEIN"/>
    <property type="match status" value="1"/>
</dbReference>
<reference evidence="3" key="1">
    <citation type="journal article" date="2014" name="Int. J. Syst. Evol. Microbiol.">
        <title>Complete genome sequence of Corynebacterium casei LMG S-19264T (=DSM 44701T), isolated from a smear-ripened cheese.</title>
        <authorList>
            <consortium name="US DOE Joint Genome Institute (JGI-PGF)"/>
            <person name="Walter F."/>
            <person name="Albersmeier A."/>
            <person name="Kalinowski J."/>
            <person name="Ruckert C."/>
        </authorList>
    </citation>
    <scope>NUCLEOTIDE SEQUENCE</scope>
    <source>
        <strain evidence="3">VKM B-1513</strain>
    </source>
</reference>
<dbReference type="AlphaFoldDB" id="A0A9W6II83"/>
<dbReference type="GO" id="GO:0016787">
    <property type="term" value="F:hydrolase activity"/>
    <property type="evidence" value="ECO:0007669"/>
    <property type="project" value="UniProtKB-KW"/>
</dbReference>
<keyword evidence="1" id="KW-0732">Signal</keyword>
<gene>
    <name evidence="3" type="ORF">GCM10017621_03140</name>
</gene>
<dbReference type="Gene3D" id="3.40.710.10">
    <property type="entry name" value="DD-peptidase/beta-lactamase superfamily"/>
    <property type="match status" value="1"/>
</dbReference>
<dbReference type="SUPFAM" id="SSF56601">
    <property type="entry name" value="beta-lactamase/transpeptidase-like"/>
    <property type="match status" value="1"/>
</dbReference>
<feature type="signal peptide" evidence="1">
    <location>
        <begin position="1"/>
        <end position="21"/>
    </location>
</feature>
<dbReference type="InterPro" id="IPR001466">
    <property type="entry name" value="Beta-lactam-related"/>
</dbReference>
<reference evidence="3" key="2">
    <citation type="submission" date="2023-01" db="EMBL/GenBank/DDBJ databases">
        <authorList>
            <person name="Sun Q."/>
            <person name="Evtushenko L."/>
        </authorList>
    </citation>
    <scope>NUCLEOTIDE SEQUENCE</scope>
    <source>
        <strain evidence="3">VKM B-1513</strain>
    </source>
</reference>
<accession>A0A9W6II83</accession>
<dbReference type="PANTHER" id="PTHR43283:SF3">
    <property type="entry name" value="BETA-LACTAMASE FAMILY PROTEIN (AFU_ORTHOLOGUE AFUA_5G07500)"/>
    <property type="match status" value="1"/>
</dbReference>
<dbReference type="Pfam" id="PF00144">
    <property type="entry name" value="Beta-lactamase"/>
    <property type="match status" value="1"/>
</dbReference>
<comment type="caution">
    <text evidence="3">The sequence shown here is derived from an EMBL/GenBank/DDBJ whole genome shotgun (WGS) entry which is preliminary data.</text>
</comment>
<keyword evidence="3" id="KW-0378">Hydrolase</keyword>
<evidence type="ECO:0000259" key="2">
    <source>
        <dbReference type="Pfam" id="PF00144"/>
    </source>
</evidence>
<sequence>MAFRIATAALALAACGFTAHAQSIEAVPDPRALGFDPAAFEALDARLDALAAEQARPGYAAIIARGDRVAHISEAGFINIETGAPFTVDSPVRIASMSKPVTAVATMMLVEDGLVGLDDPVSDYIPAFADVEVAVSLMADETGEIQTRPPETVMTVRHLLTHTSGLGYIFENQTDLGRLYIENSLYSGEGNLEARMEQLAALPLYNDPGDTWQYSYANDVLGRVVEVASGMPLEDFMETEIFEPLGMHATGFFFDDVNFDEADMSPLYVHAEDGSLVEYAEAFMPDWASGGGGLVSTASDYIRFAMMLANDGALGDVRILEPETLALMASPQVTAEQLGESWQGRSYGFGVDVVLPPAEGADPAGVPGDFSWGGMFDTDFFISPATDVSAVIMTQIQPGPNRAEPRTSAVFRPMVYASFAFD</sequence>
<evidence type="ECO:0000313" key="4">
    <source>
        <dbReference type="Proteomes" id="UP001143486"/>
    </source>
</evidence>
<organism evidence="3 4">
    <name type="scientific">Maricaulis virginensis</name>
    <dbReference type="NCBI Taxonomy" id="144022"/>
    <lineage>
        <taxon>Bacteria</taxon>
        <taxon>Pseudomonadati</taxon>
        <taxon>Pseudomonadota</taxon>
        <taxon>Alphaproteobacteria</taxon>
        <taxon>Maricaulales</taxon>
        <taxon>Maricaulaceae</taxon>
        <taxon>Maricaulis</taxon>
    </lineage>
</organism>
<dbReference type="InterPro" id="IPR050789">
    <property type="entry name" value="Diverse_Enzym_Activities"/>
</dbReference>
<dbReference type="EMBL" id="BSFE01000001">
    <property type="protein sequence ID" value="GLK50806.1"/>
    <property type="molecule type" value="Genomic_DNA"/>
</dbReference>
<dbReference type="RefSeq" id="WP_271185203.1">
    <property type="nucleotide sequence ID" value="NZ_BSFE01000001.1"/>
</dbReference>
<protein>
    <submittedName>
        <fullName evidence="3">Serine hydrolase</fullName>
    </submittedName>
</protein>
<feature type="domain" description="Beta-lactamase-related" evidence="2">
    <location>
        <begin position="43"/>
        <end position="405"/>
    </location>
</feature>
<proteinExistence type="predicted"/>
<keyword evidence="4" id="KW-1185">Reference proteome</keyword>
<dbReference type="Proteomes" id="UP001143486">
    <property type="component" value="Unassembled WGS sequence"/>
</dbReference>